<dbReference type="Pfam" id="PF13385">
    <property type="entry name" value="Laminin_G_3"/>
    <property type="match status" value="1"/>
</dbReference>
<reference evidence="1 2" key="1">
    <citation type="submission" date="2022-11" db="EMBL/GenBank/DDBJ databases">
        <title>The characterization of three novel Bacteroidetes species and genomic analysis of their roles in tidal elemental geochemical cycles.</title>
        <authorList>
            <person name="Ma K."/>
        </authorList>
    </citation>
    <scope>NUCLEOTIDE SEQUENCE [LARGE SCALE GENOMIC DNA]</scope>
    <source>
        <strain evidence="1 2">M17</strain>
    </source>
</reference>
<dbReference type="InterPro" id="IPR013783">
    <property type="entry name" value="Ig-like_fold"/>
</dbReference>
<dbReference type="Gene3D" id="2.60.40.10">
    <property type="entry name" value="Immunoglobulins"/>
    <property type="match status" value="1"/>
</dbReference>
<dbReference type="InterPro" id="IPR013320">
    <property type="entry name" value="ConA-like_dom_sf"/>
</dbReference>
<proteinExistence type="predicted"/>
<gene>
    <name evidence="1" type="ORF">OO013_00360</name>
</gene>
<evidence type="ECO:0000313" key="1">
    <source>
        <dbReference type="EMBL" id="MCX2742290.1"/>
    </source>
</evidence>
<dbReference type="Proteomes" id="UP001209885">
    <property type="component" value="Unassembled WGS sequence"/>
</dbReference>
<dbReference type="PROSITE" id="PS51257">
    <property type="entry name" value="PROKAR_LIPOPROTEIN"/>
    <property type="match status" value="1"/>
</dbReference>
<organism evidence="1 2">
    <name type="scientific">Mangrovivirga halotolerans</name>
    <dbReference type="NCBI Taxonomy" id="2993936"/>
    <lineage>
        <taxon>Bacteria</taxon>
        <taxon>Pseudomonadati</taxon>
        <taxon>Bacteroidota</taxon>
        <taxon>Cytophagia</taxon>
        <taxon>Cytophagales</taxon>
        <taxon>Mangrovivirgaceae</taxon>
        <taxon>Mangrovivirga</taxon>
    </lineage>
</organism>
<dbReference type="Gene3D" id="2.60.120.200">
    <property type="match status" value="1"/>
</dbReference>
<dbReference type="SUPFAM" id="SSF49899">
    <property type="entry name" value="Concanavalin A-like lectins/glucanases"/>
    <property type="match status" value="1"/>
</dbReference>
<accession>A0ABT3RL59</accession>
<dbReference type="RefSeq" id="WP_266054526.1">
    <property type="nucleotide sequence ID" value="NZ_JAPFQN010000001.1"/>
</dbReference>
<dbReference type="EMBL" id="JAPFQN010000001">
    <property type="protein sequence ID" value="MCX2742290.1"/>
    <property type="molecule type" value="Genomic_DNA"/>
</dbReference>
<protein>
    <submittedName>
        <fullName evidence="1">Ig-like domain-containing protein</fullName>
    </submittedName>
</protein>
<sequence length="379" mass="41992">MKFLKYINLLFILSIFACDDGYIDDISNVDPGPDEEAPEVTIDFPVEGTKIRVLEDVTSINIRFEASDDIRLETVSVSVDGSEIASFSESDFTDYRRFIGEVTYSDLANGEHTVSVTAVDVNGKTTTNTVNFSKEEPYQPMDGEVLYIPFDSEIIDLVTLNTGEGSNVQFAQGVAGQALSLDVARQAYAIFEASDNVTGVENFTLSFWVRPEFVDSDNSGGIDGVLGLVNFSNIERFWGNFDFFVENGSNPDATRIRLHITHNSADETWITDVNDLSGFFGEWSHQVVTYDASTSTFNYYVDGVLTTTATSSWGGPLNFENTGPMVFGAVQFQTDPSLTSATGNQPWASYLTGELDEVRFFNRAFTQEEVTTLYENERP</sequence>
<comment type="caution">
    <text evidence="1">The sequence shown here is derived from an EMBL/GenBank/DDBJ whole genome shotgun (WGS) entry which is preliminary data.</text>
</comment>
<evidence type="ECO:0000313" key="2">
    <source>
        <dbReference type="Proteomes" id="UP001209885"/>
    </source>
</evidence>
<name>A0ABT3RL59_9BACT</name>
<dbReference type="Pfam" id="PF17957">
    <property type="entry name" value="Big_7"/>
    <property type="match status" value="1"/>
</dbReference>
<keyword evidence="2" id="KW-1185">Reference proteome</keyword>